<feature type="domain" description="Peptidase M15C" evidence="1">
    <location>
        <begin position="76"/>
        <end position="135"/>
    </location>
</feature>
<dbReference type="GO" id="GO:0008233">
    <property type="term" value="F:peptidase activity"/>
    <property type="evidence" value="ECO:0007669"/>
    <property type="project" value="InterPro"/>
</dbReference>
<sequence>MSFRTVYDYTHSENGWPMCDRDECVIADVPLEFIDTAPIRRGDAATILGAWMVWYDRNVEEIVSPVWGWSRENLVRNSNHLSGTAIDLNAPKYPWGRRVMARDLIDRVRAGLLLFEGCVFWGADWTRADEMHYQIGRLEGDPVLVSFAQRLRAGHLGIYGPPPPPEYSEFVRAGFAQLLPPSRRN</sequence>
<dbReference type="Pfam" id="PF13539">
    <property type="entry name" value="Peptidase_M15_4"/>
    <property type="match status" value="1"/>
</dbReference>
<dbReference type="HOGENOM" id="CLU_1282029_0_0_11"/>
<dbReference type="STRING" id="247156.NFA_15420"/>
<evidence type="ECO:0000313" key="3">
    <source>
        <dbReference type="Proteomes" id="UP000006820"/>
    </source>
</evidence>
<protein>
    <recommendedName>
        <fullName evidence="1">Peptidase M15C domain-containing protein</fullName>
    </recommendedName>
</protein>
<dbReference type="OrthoDB" id="4369457at2"/>
<keyword evidence="3" id="KW-1185">Reference proteome</keyword>
<evidence type="ECO:0000259" key="1">
    <source>
        <dbReference type="Pfam" id="PF13539"/>
    </source>
</evidence>
<gene>
    <name evidence="2" type="ordered locus">NFA_15420</name>
</gene>
<accession>Q5YZK4</accession>
<dbReference type="eggNOG" id="COG3409">
    <property type="taxonomic scope" value="Bacteria"/>
</dbReference>
<dbReference type="InterPro" id="IPR009045">
    <property type="entry name" value="Zn_M74/Hedgehog-like"/>
</dbReference>
<dbReference type="KEGG" id="nfa:NFA_15420"/>
<dbReference type="Proteomes" id="UP000006820">
    <property type="component" value="Chromosome"/>
</dbReference>
<dbReference type="EMBL" id="AP006618">
    <property type="protein sequence ID" value="BAD56387.1"/>
    <property type="molecule type" value="Genomic_DNA"/>
</dbReference>
<name>Q5YZK4_NOCFA</name>
<dbReference type="InterPro" id="IPR039561">
    <property type="entry name" value="Peptidase_M15C"/>
</dbReference>
<evidence type="ECO:0000313" key="2">
    <source>
        <dbReference type="EMBL" id="BAD56387.1"/>
    </source>
</evidence>
<dbReference type="RefSeq" id="WP_011208072.1">
    <property type="nucleotide sequence ID" value="NC_006361.1"/>
</dbReference>
<organism evidence="2 3">
    <name type="scientific">Nocardia farcinica (strain IFM 10152)</name>
    <dbReference type="NCBI Taxonomy" id="247156"/>
    <lineage>
        <taxon>Bacteria</taxon>
        <taxon>Bacillati</taxon>
        <taxon>Actinomycetota</taxon>
        <taxon>Actinomycetes</taxon>
        <taxon>Mycobacteriales</taxon>
        <taxon>Nocardiaceae</taxon>
        <taxon>Nocardia</taxon>
    </lineage>
</organism>
<dbReference type="AlphaFoldDB" id="Q5YZK4"/>
<reference evidence="2 3" key="1">
    <citation type="journal article" date="2004" name="Proc. Natl. Acad. Sci. U.S.A.">
        <title>The complete genomic sequence of Nocardia farcinica IFM 10152.</title>
        <authorList>
            <person name="Ishikawa J."/>
            <person name="Yamashita A."/>
            <person name="Mikami Y."/>
            <person name="Hoshino Y."/>
            <person name="Kurita H."/>
            <person name="Hotta K."/>
            <person name="Shiba T."/>
            <person name="Hattori M."/>
        </authorList>
    </citation>
    <scope>NUCLEOTIDE SEQUENCE [LARGE SCALE GENOMIC DNA]</scope>
    <source>
        <strain evidence="2 3">IFM 10152</strain>
    </source>
</reference>
<dbReference type="SUPFAM" id="SSF55166">
    <property type="entry name" value="Hedgehog/DD-peptidase"/>
    <property type="match status" value="1"/>
</dbReference>
<dbReference type="GeneID" id="61132338"/>
<proteinExistence type="predicted"/>